<reference evidence="2" key="1">
    <citation type="submission" date="2017-06" db="EMBL/GenBank/DDBJ databases">
        <title>Capnocytophaga spp. assemblies.</title>
        <authorList>
            <person name="Gulvik C.A."/>
        </authorList>
    </citation>
    <scope>NUCLEOTIDE SEQUENCE [LARGE SCALE GENOMIC DNA]</scope>
    <source>
        <strain evidence="2">H4486</strain>
    </source>
</reference>
<dbReference type="Proteomes" id="UP000217334">
    <property type="component" value="Chromosome"/>
</dbReference>
<sequence>MKNNLIHGVHIFESDLANELDSIVEDAYHYGATEAEIRSLIDTFRKETVRTGLEKEIFLTLRLAILWQYGWLRPEEVAPLQQLVQKGVSKKWLQQFGTDTPQMSYEKRQQQVVRLLSRLATANTAVPAREHWQKVTDFLFVPYEVLSVPLLGGQYGAVWLLRTDNYEGDGHYTFVELLYKSTEKPTMESLMEARLQLMGDGEKEVLSDVRRVSHKALLLFAERLERIGTAIPKKSLPAPSPYIIAYDSFEKFVQRWNSDTGIPDKRKRKKFKSVVAHW</sequence>
<gene>
    <name evidence="1" type="ORF">CGC59_07910</name>
</gene>
<evidence type="ECO:0000313" key="1">
    <source>
        <dbReference type="EMBL" id="ATA79602.1"/>
    </source>
</evidence>
<organism evidence="1 2">
    <name type="scientific">Capnocytophaga sputigena</name>
    <dbReference type="NCBI Taxonomy" id="1019"/>
    <lineage>
        <taxon>Bacteria</taxon>
        <taxon>Pseudomonadati</taxon>
        <taxon>Bacteroidota</taxon>
        <taxon>Flavobacteriia</taxon>
        <taxon>Flavobacteriales</taxon>
        <taxon>Flavobacteriaceae</taxon>
        <taxon>Capnocytophaga</taxon>
    </lineage>
</organism>
<name>A0A250F385_CAPSP</name>
<dbReference type="AlphaFoldDB" id="A0A250F385"/>
<accession>A0A250F385</accession>
<evidence type="ECO:0000313" key="2">
    <source>
        <dbReference type="Proteomes" id="UP000217334"/>
    </source>
</evidence>
<dbReference type="EMBL" id="CP022383">
    <property type="protein sequence ID" value="ATA79602.1"/>
    <property type="molecule type" value="Genomic_DNA"/>
</dbReference>
<protein>
    <submittedName>
        <fullName evidence="1">Uncharacterized protein</fullName>
    </submittedName>
</protein>
<proteinExistence type="predicted"/>
<dbReference type="RefSeq" id="WP_095901492.1">
    <property type="nucleotide sequence ID" value="NZ_CP022383.1"/>
</dbReference>